<feature type="compositionally biased region" description="Low complexity" evidence="1">
    <location>
        <begin position="595"/>
        <end position="666"/>
    </location>
</feature>
<sequence>SRPEIHEVSGLILNIDISLLPPPLPPSWPPSVSGPDTEPQGPQHSLCSSLKDPGAGTPPQYTDQCPEPTPQLRFLESQASTSRESLPSPLSLTTPRGCPPDPLSGNDTQLLSLPTTTLSELQTKLFMTLLFAWSFTPSLVLAQGSPPSPTAPLPSLHTVVPLHSRGSVYSPQSLPDSSSFVVVPFLLSDCARERSLSPHRPVPTSCWAARPRKGDLGHLRCLVVVLLLLLLLLLRVGGWVARLPGAWSGASSSLTVRERECFSEQDLDLKTFRTPATSPRAPPPPPTPVDRPRSIPAAHLHEVGGGGQLHPPPSPQDQVVEVSSSTPETRDTGLMSVHHARETGYAPRSLTATCVLTLSFSLLTFLVLSDSLVSREAEPRWARSGRSTPVPKHHTQPTVPQHHTQPTVPQHHTQPTVPPHPHPAAHSTNYTPTPHPAHSTQYHTHPQCPNTTPSPQLQHHTQPTHPNTTPSPTHPAYSSAPTPHPAHSTPHHTQPTPPQHHTQPTVPNTTPSPQYTTPSPQCTPHSHQPTVPQPHTQPTVPNTTPSPGNTTHHTPNTTPSHTPQHHTQPTVHPPSIGAHTQHHTQPTVPTPHPAHNPNTTPSLQHPNTTPTNTPTPHPYNTNTTPSPHSNTTPSPQYPYTTPSPQYPNTTPSPHNPTHTQPTVPQHHTAHSTPNTTLTSQCPNTTPSPQCPHTNTTPSPQYPNTTPSPQYPNTTPSPQYLKTTPSP</sequence>
<feature type="compositionally biased region" description="Polar residues" evidence="1">
    <location>
        <begin position="670"/>
        <end position="726"/>
    </location>
</feature>
<feature type="compositionally biased region" description="Pro residues" evidence="1">
    <location>
        <begin position="280"/>
        <end position="289"/>
    </location>
</feature>
<keyword evidence="2" id="KW-0472">Membrane</keyword>
<feature type="non-terminal residue" evidence="3">
    <location>
        <position position="1"/>
    </location>
</feature>
<reference evidence="3" key="1">
    <citation type="journal article" date="2021" name="Sci. Adv.">
        <title>The American lobster genome reveals insights on longevity, neural, and immune adaptations.</title>
        <authorList>
            <person name="Polinski J.M."/>
            <person name="Zimin A.V."/>
            <person name="Clark K.F."/>
            <person name="Kohn A.B."/>
            <person name="Sadowski N."/>
            <person name="Timp W."/>
            <person name="Ptitsyn A."/>
            <person name="Khanna P."/>
            <person name="Romanova D.Y."/>
            <person name="Williams P."/>
            <person name="Greenwood S.J."/>
            <person name="Moroz L.L."/>
            <person name="Walt D.R."/>
            <person name="Bodnar A.G."/>
        </authorList>
    </citation>
    <scope>NUCLEOTIDE SEQUENCE</scope>
    <source>
        <strain evidence="3">GMGI-L3</strain>
    </source>
</reference>
<accession>A0A8J5N698</accession>
<dbReference type="EMBL" id="JAHLQT010007678">
    <property type="protein sequence ID" value="KAG7174320.1"/>
    <property type="molecule type" value="Genomic_DNA"/>
</dbReference>
<feature type="compositionally biased region" description="Low complexity" evidence="1">
    <location>
        <begin position="396"/>
        <end position="415"/>
    </location>
</feature>
<dbReference type="AlphaFoldDB" id="A0A8J5N698"/>
<gene>
    <name evidence="3" type="primary">Polr2a-L15</name>
    <name evidence="3" type="ORF">Hamer_G003258</name>
</gene>
<organism evidence="3 4">
    <name type="scientific">Homarus americanus</name>
    <name type="common">American lobster</name>
    <dbReference type="NCBI Taxonomy" id="6706"/>
    <lineage>
        <taxon>Eukaryota</taxon>
        <taxon>Metazoa</taxon>
        <taxon>Ecdysozoa</taxon>
        <taxon>Arthropoda</taxon>
        <taxon>Crustacea</taxon>
        <taxon>Multicrustacea</taxon>
        <taxon>Malacostraca</taxon>
        <taxon>Eumalacostraca</taxon>
        <taxon>Eucarida</taxon>
        <taxon>Decapoda</taxon>
        <taxon>Pleocyemata</taxon>
        <taxon>Astacidea</taxon>
        <taxon>Nephropoidea</taxon>
        <taxon>Nephropidae</taxon>
        <taxon>Homarus</taxon>
    </lineage>
</organism>
<keyword evidence="2" id="KW-1133">Transmembrane helix</keyword>
<feature type="compositionally biased region" description="Polar residues" evidence="1">
    <location>
        <begin position="426"/>
        <end position="450"/>
    </location>
</feature>
<keyword evidence="3" id="KW-0804">Transcription</keyword>
<feature type="non-terminal residue" evidence="3">
    <location>
        <position position="726"/>
    </location>
</feature>
<dbReference type="Proteomes" id="UP000747542">
    <property type="component" value="Unassembled WGS sequence"/>
</dbReference>
<proteinExistence type="predicted"/>
<feature type="region of interest" description="Disordered" evidence="1">
    <location>
        <begin position="374"/>
        <end position="726"/>
    </location>
</feature>
<feature type="compositionally biased region" description="Polar residues" evidence="1">
    <location>
        <begin position="77"/>
        <end position="94"/>
    </location>
</feature>
<feature type="compositionally biased region" description="Low complexity" evidence="1">
    <location>
        <begin position="451"/>
        <end position="575"/>
    </location>
</feature>
<feature type="compositionally biased region" description="Pro residues" evidence="1">
    <location>
        <begin position="20"/>
        <end position="29"/>
    </location>
</feature>
<evidence type="ECO:0000313" key="3">
    <source>
        <dbReference type="EMBL" id="KAG7174320.1"/>
    </source>
</evidence>
<protein>
    <submittedName>
        <fullName evidence="3">DNA-directed RNA polymerase II subunit RPB1-like 15</fullName>
    </submittedName>
</protein>
<comment type="caution">
    <text evidence="3">The sequence shown here is derived from an EMBL/GenBank/DDBJ whole genome shotgun (WGS) entry which is preliminary data.</text>
</comment>
<evidence type="ECO:0000256" key="1">
    <source>
        <dbReference type="SAM" id="MobiDB-lite"/>
    </source>
</evidence>
<evidence type="ECO:0000256" key="2">
    <source>
        <dbReference type="SAM" id="Phobius"/>
    </source>
</evidence>
<feature type="region of interest" description="Disordered" evidence="1">
    <location>
        <begin position="272"/>
        <end position="336"/>
    </location>
</feature>
<feature type="region of interest" description="Disordered" evidence="1">
    <location>
        <begin position="19"/>
        <end position="109"/>
    </location>
</feature>
<name>A0A8J5N698_HOMAM</name>
<dbReference type="GO" id="GO:0000428">
    <property type="term" value="C:DNA-directed RNA polymerase complex"/>
    <property type="evidence" value="ECO:0007669"/>
    <property type="project" value="UniProtKB-KW"/>
</dbReference>
<keyword evidence="3" id="KW-0240">DNA-directed RNA polymerase</keyword>
<keyword evidence="2" id="KW-0812">Transmembrane</keyword>
<keyword evidence="4" id="KW-1185">Reference proteome</keyword>
<evidence type="ECO:0000313" key="4">
    <source>
        <dbReference type="Proteomes" id="UP000747542"/>
    </source>
</evidence>
<feature type="transmembrane region" description="Helical" evidence="2">
    <location>
        <begin position="219"/>
        <end position="241"/>
    </location>
</feature>